<dbReference type="EMBL" id="CP015378">
    <property type="protein sequence ID" value="ANC78263.1"/>
    <property type="molecule type" value="Genomic_DNA"/>
</dbReference>
<feature type="coiled-coil region" evidence="1">
    <location>
        <begin position="64"/>
        <end position="103"/>
    </location>
</feature>
<name>A0A160IPC5_9BACL</name>
<keyword evidence="3" id="KW-1185">Reference proteome</keyword>
<keyword evidence="1" id="KW-0175">Coiled coil</keyword>
<evidence type="ECO:0000313" key="3">
    <source>
        <dbReference type="Proteomes" id="UP000076623"/>
    </source>
</evidence>
<evidence type="ECO:0000313" key="2">
    <source>
        <dbReference type="EMBL" id="ANC78263.1"/>
    </source>
</evidence>
<dbReference type="RefSeq" id="WP_066397111.1">
    <property type="nucleotide sequence ID" value="NZ_CP015378.1"/>
</dbReference>
<reference evidence="2 3" key="1">
    <citation type="submission" date="2016-04" db="EMBL/GenBank/DDBJ databases">
        <title>Complete genome sequence of Fictibacillus phosphorivorans G25-29, a strain toxic to nematodes.</title>
        <authorList>
            <person name="Zheng Z."/>
        </authorList>
    </citation>
    <scope>NUCLEOTIDE SEQUENCE [LARGE SCALE GENOMIC DNA]</scope>
    <source>
        <strain evidence="2 3">G25-29</strain>
    </source>
</reference>
<gene>
    <name evidence="2" type="ORF">ABE65_016230</name>
</gene>
<accession>A0A160IPC5</accession>
<dbReference type="Proteomes" id="UP000076623">
    <property type="component" value="Chromosome"/>
</dbReference>
<dbReference type="AlphaFoldDB" id="A0A160IPC5"/>
<dbReference type="KEGG" id="fpn:ABE65_016230"/>
<protein>
    <recommendedName>
        <fullName evidence="4">DUF4935 domain-containing protein</fullName>
    </recommendedName>
</protein>
<organism evidence="2 3">
    <name type="scientific">Fictibacillus phosphorivorans</name>
    <dbReference type="NCBI Taxonomy" id="1221500"/>
    <lineage>
        <taxon>Bacteria</taxon>
        <taxon>Bacillati</taxon>
        <taxon>Bacillota</taxon>
        <taxon>Bacilli</taxon>
        <taxon>Bacillales</taxon>
        <taxon>Fictibacillaceae</taxon>
        <taxon>Fictibacillus</taxon>
    </lineage>
</organism>
<sequence length="306" mass="35791">MKPKIALCLDTNIFLNLFESGKHDVMVFNKFLTSILMRHCILVIIDQVKVEWNRHVEKNQEEFLLKTTNTIESHKSLLNFLEQEEEKQKLDNTIESIKRLEKRRYKFFYGKRAEKLKQLIDDKTHTQFIDRTPNAEKLVVNFAIDKKAPFFSNELNGAKTKIKTEAADASIFFTLYDNIMNGNIDYEKIYFVTDNKKDYSKPENPSCIHDNLLFYATNANIIFSNSIEGVLSEIFPENLPINDYLGPLDTLYLTDPYFEKCPLCNEEVHINGDSFIGAGPPHEQTYWLKCRCGHEWDTHDLVHDIY</sequence>
<evidence type="ECO:0000256" key="1">
    <source>
        <dbReference type="SAM" id="Coils"/>
    </source>
</evidence>
<proteinExistence type="predicted"/>
<evidence type="ECO:0008006" key="4">
    <source>
        <dbReference type="Google" id="ProtNLM"/>
    </source>
</evidence>